<dbReference type="PROSITE" id="PS00101">
    <property type="entry name" value="HEXAPEP_TRANSFERASES"/>
    <property type="match status" value="1"/>
</dbReference>
<feature type="domain" description="UDP-3-O-[3-hydroxymyristoyl] glucosamine N-acyltransferase non-repeat region" evidence="9">
    <location>
        <begin position="22"/>
        <end position="89"/>
    </location>
</feature>
<dbReference type="HAMAP" id="MF_00523">
    <property type="entry name" value="LpxD"/>
    <property type="match status" value="1"/>
</dbReference>
<keyword evidence="5 7" id="KW-0443">Lipid metabolism</keyword>
<evidence type="ECO:0000313" key="11">
    <source>
        <dbReference type="Proteomes" id="UP000002875"/>
    </source>
</evidence>
<dbReference type="NCBIfam" id="TIGR01853">
    <property type="entry name" value="lipid_A_lpxD"/>
    <property type="match status" value="1"/>
</dbReference>
<name>A0ABM5N441_EMTOG</name>
<sequence>MKFTVKQIALLLNGEVKGDESLTVSQLAKIEEGKAGDISFLSNEKYEPYLYTTQASAVIVGRTFEPRKSYTTTLIVVENPYIAFTQLLEEYQKLLEASKVGVEQPSFVGEGTMIGERIYQGAFSYIGKNCKIGKNVKIYPQAYIGDNVIIGDNTILYAGVKIYANCIIGNDCVIHSGVIVGSDGFGFAPQADGTYKTIPQLGNVILEDNVSIGSNSTIDCATMGSTIIRKGAKIDNLVQIAHNVEVGENTVIAAQTGVAGSTKIGKNCVIGGQVGINGHITIADGTKAGGKAGITKTVKKPGTSLNGNPAFEINDYLRSMAVLRKLPALEKQVKALEEQFLELQQQGVLV</sequence>
<dbReference type="EMBL" id="CP002961">
    <property type="protein sequence ID" value="AFK04110.1"/>
    <property type="molecule type" value="Genomic_DNA"/>
</dbReference>
<dbReference type="InterPro" id="IPR020573">
    <property type="entry name" value="UDP_GlcNAc_AcTrfase_non-rep"/>
</dbReference>
<proteinExistence type="inferred from homology"/>
<keyword evidence="2 7" id="KW-0441">Lipid A biosynthesis</keyword>
<reference evidence="10 11" key="1">
    <citation type="submission" date="2011-07" db="EMBL/GenBank/DDBJ databases">
        <title>The complete genome of chromosome of Emticicia oligotrophica DSM 17448.</title>
        <authorList>
            <consortium name="US DOE Joint Genome Institute (JGI-PGF)"/>
            <person name="Lucas S."/>
            <person name="Han J."/>
            <person name="Lapidus A."/>
            <person name="Bruce D."/>
            <person name="Goodwin L."/>
            <person name="Pitluck S."/>
            <person name="Peters L."/>
            <person name="Kyrpides N."/>
            <person name="Mavromatis K."/>
            <person name="Ivanova N."/>
            <person name="Ovchinnikova G."/>
            <person name="Teshima H."/>
            <person name="Detter J.C."/>
            <person name="Tapia R."/>
            <person name="Han C."/>
            <person name="Land M."/>
            <person name="Hauser L."/>
            <person name="Markowitz V."/>
            <person name="Cheng J.-F."/>
            <person name="Hugenholtz P."/>
            <person name="Woyke T."/>
            <person name="Wu D."/>
            <person name="Tindall B."/>
            <person name="Pomrenke H."/>
            <person name="Brambilla E."/>
            <person name="Klenk H.-P."/>
            <person name="Eisen J.A."/>
        </authorList>
    </citation>
    <scope>NUCLEOTIDE SEQUENCE [LARGE SCALE GENOMIC DNA]</scope>
    <source>
        <strain evidence="10 11">DSM 17448</strain>
    </source>
</reference>
<dbReference type="PANTHER" id="PTHR43378:SF2">
    <property type="entry name" value="UDP-3-O-ACYLGLUCOSAMINE N-ACYLTRANSFERASE 1, MITOCHONDRIAL-RELATED"/>
    <property type="match status" value="1"/>
</dbReference>
<comment type="pathway">
    <text evidence="7">Bacterial outer membrane biogenesis; LPS lipid A biosynthesis.</text>
</comment>
<comment type="subunit">
    <text evidence="7">Homotrimer.</text>
</comment>
<comment type="function">
    <text evidence="7">Catalyzes the N-acylation of UDP-3-O-acylglucosamine using 3-hydroxyacyl-ACP as the acyl donor. Is involved in the biosynthesis of lipid A, a phosphorylated glycolipid that anchors the lipopolysaccharide to the outer membrane of the cell.</text>
</comment>
<evidence type="ECO:0000256" key="5">
    <source>
        <dbReference type="ARBA" id="ARBA00023098"/>
    </source>
</evidence>
<dbReference type="RefSeq" id="WP_015029804.1">
    <property type="nucleotide sequence ID" value="NC_018748.1"/>
</dbReference>
<keyword evidence="6 7" id="KW-0012">Acyltransferase</keyword>
<dbReference type="SUPFAM" id="SSF51161">
    <property type="entry name" value="Trimeric LpxA-like enzymes"/>
    <property type="match status" value="1"/>
</dbReference>
<feature type="active site" description="Proton acceptor" evidence="7">
    <location>
        <position position="242"/>
    </location>
</feature>
<gene>
    <name evidence="7" type="primary">lpxD</name>
    <name evidence="10" type="ordered locus">Emtol_2977</name>
</gene>
<organism evidence="10 11">
    <name type="scientific">Emticicia oligotrophica (strain DSM 17448 / CIP 109782 / MTCC 6937 / GPTSA100-15)</name>
    <dbReference type="NCBI Taxonomy" id="929562"/>
    <lineage>
        <taxon>Bacteria</taxon>
        <taxon>Pseudomonadati</taxon>
        <taxon>Bacteroidota</taxon>
        <taxon>Cytophagia</taxon>
        <taxon>Cytophagales</taxon>
        <taxon>Leadbetterellaceae</taxon>
        <taxon>Emticicia</taxon>
    </lineage>
</organism>
<accession>A0ABM5N441</accession>
<dbReference type="Pfam" id="PF00132">
    <property type="entry name" value="Hexapep"/>
    <property type="match status" value="2"/>
</dbReference>
<keyword evidence="11" id="KW-1185">Reference proteome</keyword>
<keyword evidence="4 7" id="KW-0677">Repeat</keyword>
<evidence type="ECO:0000256" key="7">
    <source>
        <dbReference type="HAMAP-Rule" id="MF_00523"/>
    </source>
</evidence>
<evidence type="ECO:0000313" key="10">
    <source>
        <dbReference type="EMBL" id="AFK04110.1"/>
    </source>
</evidence>
<comment type="similarity">
    <text evidence="7">Belongs to the transferase hexapeptide repeat family. LpxD subfamily.</text>
</comment>
<dbReference type="Proteomes" id="UP000002875">
    <property type="component" value="Chromosome"/>
</dbReference>
<dbReference type="PANTHER" id="PTHR43378">
    <property type="entry name" value="UDP-3-O-ACYLGLUCOSAMINE N-ACYLTRANSFERASE"/>
    <property type="match status" value="1"/>
</dbReference>
<evidence type="ECO:0000256" key="3">
    <source>
        <dbReference type="ARBA" id="ARBA00022679"/>
    </source>
</evidence>
<evidence type="ECO:0000256" key="2">
    <source>
        <dbReference type="ARBA" id="ARBA00022556"/>
    </source>
</evidence>
<evidence type="ECO:0000256" key="4">
    <source>
        <dbReference type="ARBA" id="ARBA00022737"/>
    </source>
</evidence>
<dbReference type="CDD" id="cd03352">
    <property type="entry name" value="LbH_LpxD"/>
    <property type="match status" value="1"/>
</dbReference>
<keyword evidence="1 7" id="KW-0444">Lipid biosynthesis</keyword>
<comment type="catalytic activity">
    <reaction evidence="7">
        <text>a UDP-3-O-[(3R)-3-hydroxyacyl]-alpha-D-glucosamine + a (3R)-hydroxyacyl-[ACP] = a UDP-2-N,3-O-bis[(3R)-3-hydroxyacyl]-alpha-D-glucosamine + holo-[ACP] + H(+)</text>
        <dbReference type="Rhea" id="RHEA:53836"/>
        <dbReference type="Rhea" id="RHEA-COMP:9685"/>
        <dbReference type="Rhea" id="RHEA-COMP:9945"/>
        <dbReference type="ChEBI" id="CHEBI:15378"/>
        <dbReference type="ChEBI" id="CHEBI:64479"/>
        <dbReference type="ChEBI" id="CHEBI:78827"/>
        <dbReference type="ChEBI" id="CHEBI:137740"/>
        <dbReference type="ChEBI" id="CHEBI:137748"/>
        <dbReference type="EC" id="2.3.1.191"/>
    </reaction>
</comment>
<protein>
    <recommendedName>
        <fullName evidence="7">UDP-3-O-acylglucosamine N-acyltransferase</fullName>
        <ecNumber evidence="7">2.3.1.191</ecNumber>
    </recommendedName>
</protein>
<dbReference type="Gene3D" id="3.40.1390.10">
    <property type="entry name" value="MurE/MurF, N-terminal domain"/>
    <property type="match status" value="1"/>
</dbReference>
<keyword evidence="3 7" id="KW-0808">Transferase</keyword>
<evidence type="ECO:0000256" key="6">
    <source>
        <dbReference type="ARBA" id="ARBA00023315"/>
    </source>
</evidence>
<keyword evidence="8" id="KW-0175">Coiled coil</keyword>
<evidence type="ECO:0000256" key="8">
    <source>
        <dbReference type="SAM" id="Coils"/>
    </source>
</evidence>
<evidence type="ECO:0000256" key="1">
    <source>
        <dbReference type="ARBA" id="ARBA00022516"/>
    </source>
</evidence>
<dbReference type="InterPro" id="IPR001451">
    <property type="entry name" value="Hexapep"/>
</dbReference>
<dbReference type="InterPro" id="IPR011004">
    <property type="entry name" value="Trimer_LpxA-like_sf"/>
</dbReference>
<dbReference type="EC" id="2.3.1.191" evidence="7"/>
<dbReference type="InterPro" id="IPR018357">
    <property type="entry name" value="Hexapep_transf_CS"/>
</dbReference>
<evidence type="ECO:0000259" key="9">
    <source>
        <dbReference type="Pfam" id="PF04613"/>
    </source>
</evidence>
<dbReference type="NCBIfam" id="NF002060">
    <property type="entry name" value="PRK00892.1"/>
    <property type="match status" value="1"/>
</dbReference>
<dbReference type="InterPro" id="IPR007691">
    <property type="entry name" value="LpxD"/>
</dbReference>
<feature type="coiled-coil region" evidence="8">
    <location>
        <begin position="319"/>
        <end position="346"/>
    </location>
</feature>
<dbReference type="Gene3D" id="2.160.10.10">
    <property type="entry name" value="Hexapeptide repeat proteins"/>
    <property type="match status" value="1"/>
</dbReference>
<dbReference type="Pfam" id="PF04613">
    <property type="entry name" value="LpxD"/>
    <property type="match status" value="1"/>
</dbReference>